<accession>A0ABN8LNM2</accession>
<keyword evidence="3" id="KW-1185">Reference proteome</keyword>
<dbReference type="Proteomes" id="UP001159427">
    <property type="component" value="Unassembled WGS sequence"/>
</dbReference>
<evidence type="ECO:0000313" key="3">
    <source>
        <dbReference type="Proteomes" id="UP001159427"/>
    </source>
</evidence>
<comment type="caution">
    <text evidence="2">The sequence shown here is derived from an EMBL/GenBank/DDBJ whole genome shotgun (WGS) entry which is preliminary data.</text>
</comment>
<dbReference type="InterPro" id="IPR046815">
    <property type="entry name" value="P2RX7_C"/>
</dbReference>
<feature type="domain" description="P2X purinoreceptor 7 intracellular" evidence="1">
    <location>
        <begin position="24"/>
        <end position="73"/>
    </location>
</feature>
<dbReference type="EMBL" id="CALNXI010000093">
    <property type="protein sequence ID" value="CAH3018659.1"/>
    <property type="molecule type" value="Genomic_DNA"/>
</dbReference>
<reference evidence="2 3" key="1">
    <citation type="submission" date="2022-05" db="EMBL/GenBank/DDBJ databases">
        <authorList>
            <consortium name="Genoscope - CEA"/>
            <person name="William W."/>
        </authorList>
    </citation>
    <scope>NUCLEOTIDE SEQUENCE [LARGE SCALE GENOMIC DNA]</scope>
</reference>
<feature type="non-terminal residue" evidence="2">
    <location>
        <position position="1"/>
    </location>
</feature>
<dbReference type="Pfam" id="PF20478">
    <property type="entry name" value="P2RX7_C"/>
    <property type="match status" value="1"/>
</dbReference>
<protein>
    <recommendedName>
        <fullName evidence="1">P2X purinoreceptor 7 intracellular domain-containing protein</fullName>
    </recommendedName>
</protein>
<evidence type="ECO:0000259" key="1">
    <source>
        <dbReference type="Pfam" id="PF20478"/>
    </source>
</evidence>
<name>A0ABN8LNM2_9CNID</name>
<gene>
    <name evidence="2" type="ORF">PEVE_00044243</name>
</gene>
<sequence length="113" mass="13056">RLLLTLLSKGRDNLDFARNSTSEVPEEPHPPKNTPQWCRCGVCRPVPDEHEDLCWKRGTFLRSYRIFSTISLLEVCIKAEAIFRLKRSAFDLSVCRVLEKPHIASLPFEDMVN</sequence>
<proteinExistence type="predicted"/>
<evidence type="ECO:0000313" key="2">
    <source>
        <dbReference type="EMBL" id="CAH3018659.1"/>
    </source>
</evidence>
<organism evidence="2 3">
    <name type="scientific">Porites evermanni</name>
    <dbReference type="NCBI Taxonomy" id="104178"/>
    <lineage>
        <taxon>Eukaryota</taxon>
        <taxon>Metazoa</taxon>
        <taxon>Cnidaria</taxon>
        <taxon>Anthozoa</taxon>
        <taxon>Hexacorallia</taxon>
        <taxon>Scleractinia</taxon>
        <taxon>Fungiina</taxon>
        <taxon>Poritidae</taxon>
        <taxon>Porites</taxon>
    </lineage>
</organism>